<accession>A0AAW3S7D5</accession>
<feature type="transmembrane region" description="Helical" evidence="2">
    <location>
        <begin position="142"/>
        <end position="160"/>
    </location>
</feature>
<feature type="transmembrane region" description="Helical" evidence="2">
    <location>
        <begin position="105"/>
        <end position="126"/>
    </location>
</feature>
<keyword evidence="2" id="KW-0812">Transmembrane</keyword>
<keyword evidence="2" id="KW-0472">Membrane</keyword>
<sequence length="190" mass="21293">MRILTDVISMAKVLWRRCVNAVRRSHLLLAIVEVSFAIIVSNCALAFAVFIYLVNTKNSSFSIDLARDVISASINSSEVIVYILAVLAPALWIMVANWRARKYTLLFSVLLMLQMAILICCFYIYGASKTGEIPNQDFVDRFARWCFPVATVVWLVTVYFQRAFLDRSPPLSSSGGSEESKQIVNGLEAP</sequence>
<dbReference type="AlphaFoldDB" id="A0AAW3S7D5"/>
<evidence type="ECO:0000313" key="4">
    <source>
        <dbReference type="Proteomes" id="UP000822271"/>
    </source>
</evidence>
<reference evidence="3" key="2">
    <citation type="journal article" date="2020" name="Front. Microbiol.">
        <title>Genetic Variants of the DSF Quorum Sensing System in Stenotrophomonas maltophilia Influence Virulence and Resistance Phenotypes Among Genotypically Diverse Clinical Isolates.</title>
        <authorList>
            <person name="Yero D."/>
            <person name="Huedo P."/>
            <person name="Conchillo-Sole O."/>
            <person name="Martinez-Servat S."/>
            <person name="Mamat U."/>
            <person name="Coves X."/>
            <person name="Llanas F."/>
            <person name="Roca I."/>
            <person name="Vila J."/>
            <person name="Schaible U.E."/>
            <person name="Daura X."/>
            <person name="Gibert I."/>
        </authorList>
    </citation>
    <scope>NUCLEOTIDE SEQUENCE</scope>
    <source>
        <strain evidence="3">OG156</strain>
    </source>
</reference>
<evidence type="ECO:0000313" key="3">
    <source>
        <dbReference type="EMBL" id="MBA0312232.1"/>
    </source>
</evidence>
<comment type="caution">
    <text evidence="3">The sequence shown here is derived from an EMBL/GenBank/DDBJ whole genome shotgun (WGS) entry which is preliminary data.</text>
</comment>
<dbReference type="EMBL" id="RAUE01000024">
    <property type="protein sequence ID" value="MBA0312232.1"/>
    <property type="molecule type" value="Genomic_DNA"/>
</dbReference>
<feature type="region of interest" description="Disordered" evidence="1">
    <location>
        <begin position="169"/>
        <end position="190"/>
    </location>
</feature>
<proteinExistence type="predicted"/>
<evidence type="ECO:0000256" key="1">
    <source>
        <dbReference type="SAM" id="MobiDB-lite"/>
    </source>
</evidence>
<feature type="transmembrane region" description="Helical" evidence="2">
    <location>
        <begin position="27"/>
        <end position="54"/>
    </location>
</feature>
<reference evidence="3" key="1">
    <citation type="submission" date="2018-09" db="EMBL/GenBank/DDBJ databases">
        <authorList>
            <person name="Groschel M."/>
            <person name="Kohl T."/>
            <person name="Conchillo-Sole O."/>
            <person name="Mamat U."/>
            <person name="Yero D."/>
            <person name="Niemann S."/>
            <person name="Daura X."/>
            <person name="Gibert I."/>
        </authorList>
    </citation>
    <scope>NUCLEOTIDE SEQUENCE</scope>
    <source>
        <strain evidence="3">OG156</strain>
    </source>
</reference>
<evidence type="ECO:0000256" key="2">
    <source>
        <dbReference type="SAM" id="Phobius"/>
    </source>
</evidence>
<organism evidence="3 4">
    <name type="scientific">Stenotrophomonas maltophilia</name>
    <name type="common">Pseudomonas maltophilia</name>
    <name type="synonym">Xanthomonas maltophilia</name>
    <dbReference type="NCBI Taxonomy" id="40324"/>
    <lineage>
        <taxon>Bacteria</taxon>
        <taxon>Pseudomonadati</taxon>
        <taxon>Pseudomonadota</taxon>
        <taxon>Gammaproteobacteria</taxon>
        <taxon>Lysobacterales</taxon>
        <taxon>Lysobacteraceae</taxon>
        <taxon>Stenotrophomonas</taxon>
        <taxon>Stenotrophomonas maltophilia group</taxon>
    </lineage>
</organism>
<evidence type="ECO:0008006" key="5">
    <source>
        <dbReference type="Google" id="ProtNLM"/>
    </source>
</evidence>
<gene>
    <name evidence="3" type="ORF">D7Y33_14645</name>
</gene>
<keyword evidence="2" id="KW-1133">Transmembrane helix</keyword>
<name>A0AAW3S7D5_STEMA</name>
<feature type="transmembrane region" description="Helical" evidence="2">
    <location>
        <begin position="79"/>
        <end position="98"/>
    </location>
</feature>
<dbReference type="Proteomes" id="UP000822271">
    <property type="component" value="Unassembled WGS sequence"/>
</dbReference>
<protein>
    <recommendedName>
        <fullName evidence="5">DUF2569 domain-containing protein</fullName>
    </recommendedName>
</protein>